<evidence type="ECO:0000313" key="2">
    <source>
        <dbReference type="EMBL" id="EEQ93925.1"/>
    </source>
</evidence>
<evidence type="ECO:0000313" key="3">
    <source>
        <dbReference type="Proteomes" id="UP000004386"/>
    </source>
</evidence>
<proteinExistence type="predicted"/>
<comment type="caution">
    <text evidence="2">The sequence shown here is derived from an EMBL/GenBank/DDBJ whole genome shotgun (WGS) entry which is preliminary data.</text>
</comment>
<evidence type="ECO:0000256" key="1">
    <source>
        <dbReference type="SAM" id="MobiDB-lite"/>
    </source>
</evidence>
<gene>
    <name evidence="2" type="ORF">OINT_2001117</name>
</gene>
<organism evidence="2 3">
    <name type="scientific">Brucella intermedia LMG 3301</name>
    <dbReference type="NCBI Taxonomy" id="641118"/>
    <lineage>
        <taxon>Bacteria</taxon>
        <taxon>Pseudomonadati</taxon>
        <taxon>Pseudomonadota</taxon>
        <taxon>Alphaproteobacteria</taxon>
        <taxon>Hyphomicrobiales</taxon>
        <taxon>Brucellaceae</taxon>
        <taxon>Brucella/Ochrobactrum group</taxon>
        <taxon>Brucella</taxon>
    </lineage>
</organism>
<sequence>MRVFAPRLFAPTKHEENNMHRHVSTTHAAMAPILTAAEFQLQGTTAAQVLSISKAVRALGYHSEAETLRNTAFELARITGVRFRYGAPGQRRNPANDNRRRQRRAV</sequence>
<dbReference type="HOGENOM" id="CLU_2220480_0_0_5"/>
<dbReference type="AlphaFoldDB" id="C4WNH0"/>
<accession>C4WNH0</accession>
<dbReference type="Proteomes" id="UP000004386">
    <property type="component" value="Unassembled WGS sequence"/>
</dbReference>
<dbReference type="EMBL" id="ACQA01000002">
    <property type="protein sequence ID" value="EEQ93925.1"/>
    <property type="molecule type" value="Genomic_DNA"/>
</dbReference>
<reference evidence="2 3" key="1">
    <citation type="submission" date="2009-05" db="EMBL/GenBank/DDBJ databases">
        <authorList>
            <person name="Setubal J.C."/>
            <person name="Boyle S."/>
            <person name="Crasta O.R."/>
            <person name="Gillespie J.J."/>
            <person name="Kenyon R.W."/>
            <person name="Lu J."/>
            <person name="Mane S."/>
            <person name="Nagrani S."/>
            <person name="Shallom J.M."/>
            <person name="Shallom S."/>
            <person name="Shukla M."/>
            <person name="Snyder E.E."/>
            <person name="Sobral B.W."/>
            <person name="Wattam A.R."/>
            <person name="Will R."/>
            <person name="Williams K."/>
            <person name="Yoo H."/>
            <person name="Munk C."/>
            <person name="Tapia R."/>
            <person name="Green L."/>
            <person name="Rogers Y."/>
            <person name="Detter J.C."/>
            <person name="Bruce D."/>
            <person name="Brettin T.S."/>
            <person name="Tsolis R."/>
        </authorList>
    </citation>
    <scope>NUCLEOTIDE SEQUENCE [LARGE SCALE GENOMIC DNA]</scope>
    <source>
        <strain evidence="2 3">LMG 3301</strain>
    </source>
</reference>
<protein>
    <submittedName>
        <fullName evidence="2">Uncharacterized protein</fullName>
    </submittedName>
</protein>
<feature type="region of interest" description="Disordered" evidence="1">
    <location>
        <begin position="86"/>
        <end position="106"/>
    </location>
</feature>
<name>C4WNH0_9HYPH</name>